<dbReference type="EMBL" id="CP042831">
    <property type="protein sequence ID" value="QEE51111.1"/>
    <property type="molecule type" value="Genomic_DNA"/>
</dbReference>
<organism evidence="3 4">
    <name type="scientific">Flavobacterium alkalisoli</name>
    <dbReference type="NCBI Taxonomy" id="2602769"/>
    <lineage>
        <taxon>Bacteria</taxon>
        <taxon>Pseudomonadati</taxon>
        <taxon>Bacteroidota</taxon>
        <taxon>Flavobacteriia</taxon>
        <taxon>Flavobacteriales</taxon>
        <taxon>Flavobacteriaceae</taxon>
        <taxon>Flavobacterium</taxon>
    </lineage>
</organism>
<evidence type="ECO:0008006" key="5">
    <source>
        <dbReference type="Google" id="ProtNLM"/>
    </source>
</evidence>
<protein>
    <recommendedName>
        <fullName evidence="5">Tetratricopeptide repeat protein</fullName>
    </recommendedName>
</protein>
<dbReference type="InterPro" id="IPR011990">
    <property type="entry name" value="TPR-like_helical_dom_sf"/>
</dbReference>
<sequence>MKATKNILLMPAKLALLLLLISFQSCSTYNTKTADIESDLFNGDFSNAIASIENNKFLNKDRNRLLYLLEKGKVEHLNGNYENSNALLEEAYIMIEDRMTKTNVGQAVSAKFTNPMAEPYKGEDFEKVTIHYYKALNYFQLGQPAEALVEAKRINIKLYELNEKYKENKNKYSEDAFSQILQGILYESTGDINNAFIAYRNAEEIYARNGDQFFGVPTPLQLKKDLMRTSKAMGFQEDYETYRKKFGFPEDPKPTPPAKTTKKGKGKSKPAPEPVAVAQPVAPVATGEAIVFWENGLGPAKDQIVITASGADGFFYGTYYDGATQEEIFIPIPVGFDIGSVNAIAIPKYRQRYSYYSRAAVEVGNEDVTFELAQDFYPIAKQCLKDRMLRETIDLVARFATKKAASAGLGALGKELFGDTAGDLMKLGGDIAGAATEKADTRNWQTLPATISYIRVPLQEGENKFLIKKQGPQGIDTDTLYIPYKKGLQIVNYFDLGRTQLLPPPGSAASQAVTKTDTQLSEARTSLLAAKSDKPADIPAKNSISIPAETTPLTPVKEGITVTTVVNNYVKAAGGEDKIKGIETMVMKTSSVSSYEGKTTTVTMVTKMDKTNNCSVKSFTDGQESFSMVVNNNGGYMVMGGSRTKLDKKTYDNVKNGRNFYQNFIIPLSDPNSKLEGITSINNQEAYAVSYKDATYGTKMTNYYCTKTGLIIASNAKIDNTSSTSYFTDYREVNGIMFPFKTTTATNGVSSEMVTTELLVNQGVYETDFQ</sequence>
<evidence type="ECO:0000256" key="1">
    <source>
        <dbReference type="SAM" id="MobiDB-lite"/>
    </source>
</evidence>
<dbReference type="RefSeq" id="WP_147584545.1">
    <property type="nucleotide sequence ID" value="NZ_CP042831.1"/>
</dbReference>
<keyword evidence="4" id="KW-1185">Reference proteome</keyword>
<evidence type="ECO:0000313" key="3">
    <source>
        <dbReference type="EMBL" id="QEE51111.1"/>
    </source>
</evidence>
<dbReference type="PROSITE" id="PS51257">
    <property type="entry name" value="PROKAR_LIPOPROTEIN"/>
    <property type="match status" value="1"/>
</dbReference>
<feature type="region of interest" description="Disordered" evidence="1">
    <location>
        <begin position="246"/>
        <end position="276"/>
    </location>
</feature>
<dbReference type="KEGG" id="fak:FUA48_16475"/>
<dbReference type="OrthoDB" id="9769023at2"/>
<dbReference type="AlphaFoldDB" id="A0A5B9FXR2"/>
<proteinExistence type="predicted"/>
<feature type="chain" id="PRO_5022671370" description="Tetratricopeptide repeat protein" evidence="2">
    <location>
        <begin position="28"/>
        <end position="770"/>
    </location>
</feature>
<gene>
    <name evidence="3" type="ORF">FUA48_16475</name>
</gene>
<evidence type="ECO:0000313" key="4">
    <source>
        <dbReference type="Proteomes" id="UP000321222"/>
    </source>
</evidence>
<accession>A0A5B9FXR2</accession>
<reference evidence="3 4" key="1">
    <citation type="submission" date="2019-08" db="EMBL/GenBank/DDBJ databases">
        <title>Flavobacterium alkalisoli sp. nov., isolated from rhizosphere soil of Suaeda salsa.</title>
        <authorList>
            <person name="Sun J.-Q."/>
            <person name="Xu L."/>
        </authorList>
    </citation>
    <scope>NUCLEOTIDE SEQUENCE [LARGE SCALE GENOMIC DNA]</scope>
    <source>
        <strain evidence="3 4">XS-5</strain>
    </source>
</reference>
<dbReference type="Proteomes" id="UP000321222">
    <property type="component" value="Chromosome"/>
</dbReference>
<keyword evidence="2" id="KW-0732">Signal</keyword>
<name>A0A5B9FXR2_9FLAO</name>
<dbReference type="Gene3D" id="1.25.40.10">
    <property type="entry name" value="Tetratricopeptide repeat domain"/>
    <property type="match status" value="1"/>
</dbReference>
<feature type="signal peptide" evidence="2">
    <location>
        <begin position="1"/>
        <end position="27"/>
    </location>
</feature>
<evidence type="ECO:0000256" key="2">
    <source>
        <dbReference type="SAM" id="SignalP"/>
    </source>
</evidence>
<dbReference type="SUPFAM" id="SSF48452">
    <property type="entry name" value="TPR-like"/>
    <property type="match status" value="1"/>
</dbReference>